<organism evidence="2">
    <name type="scientific">marine sediment metagenome</name>
    <dbReference type="NCBI Taxonomy" id="412755"/>
    <lineage>
        <taxon>unclassified sequences</taxon>
        <taxon>metagenomes</taxon>
        <taxon>ecological metagenomes</taxon>
    </lineage>
</organism>
<accession>X0XU33</accession>
<gene>
    <name evidence="2" type="ORF">S01H1_85038</name>
</gene>
<dbReference type="AlphaFoldDB" id="X0XU33"/>
<name>X0XU33_9ZZZZ</name>
<protein>
    <submittedName>
        <fullName evidence="2">Uncharacterized protein</fullName>
    </submittedName>
</protein>
<feature type="region of interest" description="Disordered" evidence="1">
    <location>
        <begin position="44"/>
        <end position="85"/>
    </location>
</feature>
<proteinExistence type="predicted"/>
<evidence type="ECO:0000313" key="2">
    <source>
        <dbReference type="EMBL" id="GAG46744.1"/>
    </source>
</evidence>
<reference evidence="2" key="1">
    <citation type="journal article" date="2014" name="Front. Microbiol.">
        <title>High frequency of phylogenetically diverse reductive dehalogenase-homologous genes in deep subseafloor sedimentary metagenomes.</title>
        <authorList>
            <person name="Kawai M."/>
            <person name="Futagami T."/>
            <person name="Toyoda A."/>
            <person name="Takaki Y."/>
            <person name="Nishi S."/>
            <person name="Hori S."/>
            <person name="Arai W."/>
            <person name="Tsubouchi T."/>
            <person name="Morono Y."/>
            <person name="Uchiyama I."/>
            <person name="Ito T."/>
            <person name="Fujiyama A."/>
            <person name="Inagaki F."/>
            <person name="Takami H."/>
        </authorList>
    </citation>
    <scope>NUCLEOTIDE SEQUENCE</scope>
    <source>
        <strain evidence="2">Expedition CK06-06</strain>
    </source>
</reference>
<sequence length="85" mass="9469">MSELSHYYNEIARNPSTWSNPDASVCGCGGGGWWLSEVDTWHSCPAHNNGQRHPEDDPDCYEDLEVPEPAPTPAPKAERDDDLPF</sequence>
<comment type="caution">
    <text evidence="2">The sequence shown here is derived from an EMBL/GenBank/DDBJ whole genome shotgun (WGS) entry which is preliminary data.</text>
</comment>
<feature type="compositionally biased region" description="Acidic residues" evidence="1">
    <location>
        <begin position="56"/>
        <end position="66"/>
    </location>
</feature>
<evidence type="ECO:0000256" key="1">
    <source>
        <dbReference type="SAM" id="MobiDB-lite"/>
    </source>
</evidence>
<dbReference type="EMBL" id="BARS01058244">
    <property type="protein sequence ID" value="GAG46744.1"/>
    <property type="molecule type" value="Genomic_DNA"/>
</dbReference>